<feature type="transmembrane region" description="Helical" evidence="7">
    <location>
        <begin position="732"/>
        <end position="755"/>
    </location>
</feature>
<gene>
    <name evidence="9" type="ORF">PV367_13105</name>
</gene>
<comment type="caution">
    <text evidence="9">The sequence shown here is derived from an EMBL/GenBank/DDBJ whole genome shotgun (WGS) entry which is preliminary data.</text>
</comment>
<feature type="transmembrane region" description="Helical" evidence="7">
    <location>
        <begin position="332"/>
        <end position="353"/>
    </location>
</feature>
<dbReference type="GO" id="GO:0005886">
    <property type="term" value="C:plasma membrane"/>
    <property type="evidence" value="ECO:0007669"/>
    <property type="project" value="UniProtKB-SubCell"/>
</dbReference>
<dbReference type="EMBL" id="JARAWN010000060">
    <property type="protein sequence ID" value="MDX3130707.1"/>
    <property type="molecule type" value="Genomic_DNA"/>
</dbReference>
<keyword evidence="3 7" id="KW-0812">Transmembrane</keyword>
<feature type="transmembrane region" description="Helical" evidence="7">
    <location>
        <begin position="21"/>
        <end position="46"/>
    </location>
</feature>
<feature type="transmembrane region" description="Helical" evidence="7">
    <location>
        <begin position="197"/>
        <end position="221"/>
    </location>
</feature>
<keyword evidence="2" id="KW-1003">Cell membrane</keyword>
<evidence type="ECO:0000256" key="3">
    <source>
        <dbReference type="ARBA" id="ARBA00022692"/>
    </source>
</evidence>
<proteinExistence type="predicted"/>
<feature type="transmembrane region" description="Helical" evidence="7">
    <location>
        <begin position="692"/>
        <end position="712"/>
    </location>
</feature>
<accession>A0AAJ2PNG9</accession>
<feature type="transmembrane region" description="Helical" evidence="7">
    <location>
        <begin position="643"/>
        <end position="662"/>
    </location>
</feature>
<sequence>MKELILGLRLLTGAGRGSRVRFLLMVAGSAIGVSCLAMVLTIPGILATQDGRKAAREPDCVKDPKRFACLVPEGASYALTRTDPYGAEPITRVFLARGDRRVEPPPGLSELPDPGELFVSPRLSEVLQREPSLARLLPGAEQGVIDPQGLAHPDELYAYVGVSQDELGDDSHPVAFFGEAFADSPTVDSSTLDIVRFTLAGVVLLPLAVFLSVCARLSAAARTRRLAALRLLGLSRKGTQRVNAAETVAAAVLGAVLGLGIYAAANQLVSRVGVPGFKWYPSDGALSLSTAFVCLVGCPALAWFVGGASARKAAANPLAVRRSAVEKPPGRWGLLPLVPGLGIVAGYCVAGATGHAPRETSLSSILMPLAVVLVGIGLVMLLPVFSRTLAQRVARSARSVSLGLAMRRNEVEAGGALRVATGLVILVFAASLVQGVLIELDQVSKNTLPVQQYTIPLQDVTDEKQRALQEVTGVRAHAMVMESRTDADIDHLEPSIRAVVATCDQLRGILPRVDKCVDDRPVRLWDPGQPYERDSKPGASFRFDSRRETDQPAMRVEVPRETLRFSGYPGWPIFNSGDVLVPPSALPEGFRPDRATLTLLSESAPETVRAVLDGIGGVDPTTEVGTPGVVVTSLQQITVVKSLLGIGMVLGLIIGVAAYLVAATDRAVERKPQVTALSLLGARPRTLRTVQVAQVVVPLAVGLALAVVLGKLAESSYLVTGGGAIYWDGAGIPLLLACALGAVAVAALGALPLVGRRIDPELIRRD</sequence>
<dbReference type="PROSITE" id="PS51257">
    <property type="entry name" value="PROKAR_LIPOPROTEIN"/>
    <property type="match status" value="1"/>
</dbReference>
<reference evidence="9" key="1">
    <citation type="journal article" date="2023" name="Microb. Genom.">
        <title>Mesoterricola silvestris gen. nov., sp. nov., Mesoterricola sediminis sp. nov., Geothrix oryzae sp. nov., Geothrix edaphica sp. nov., Geothrix rubra sp. nov., and Geothrix limicola sp. nov., six novel members of Acidobacteriota isolated from soils.</title>
        <authorList>
            <person name="Weisberg A.J."/>
            <person name="Pearce E."/>
            <person name="Kramer C.G."/>
            <person name="Chang J.H."/>
            <person name="Clarke C.R."/>
        </authorList>
    </citation>
    <scope>NUCLEOTIDE SEQUENCE</scope>
    <source>
        <strain evidence="9">ND06-05F</strain>
    </source>
</reference>
<dbReference type="Proteomes" id="UP001273589">
    <property type="component" value="Unassembled WGS sequence"/>
</dbReference>
<evidence type="ECO:0000256" key="6">
    <source>
        <dbReference type="SAM" id="MobiDB-lite"/>
    </source>
</evidence>
<dbReference type="Pfam" id="PF02687">
    <property type="entry name" value="FtsX"/>
    <property type="match status" value="1"/>
</dbReference>
<evidence type="ECO:0000313" key="10">
    <source>
        <dbReference type="Proteomes" id="UP001273589"/>
    </source>
</evidence>
<feature type="domain" description="ABC3 transporter permease C-terminal" evidence="8">
    <location>
        <begin position="199"/>
        <end position="303"/>
    </location>
</feature>
<evidence type="ECO:0000256" key="2">
    <source>
        <dbReference type="ARBA" id="ARBA00022475"/>
    </source>
</evidence>
<evidence type="ECO:0000259" key="8">
    <source>
        <dbReference type="Pfam" id="PF02687"/>
    </source>
</evidence>
<keyword evidence="5 7" id="KW-0472">Membrane</keyword>
<protein>
    <submittedName>
        <fullName evidence="9">FtsX-like permease family protein</fullName>
    </submittedName>
</protein>
<dbReference type="InterPro" id="IPR003838">
    <property type="entry name" value="ABC3_permease_C"/>
</dbReference>
<evidence type="ECO:0000256" key="7">
    <source>
        <dbReference type="SAM" id="Phobius"/>
    </source>
</evidence>
<evidence type="ECO:0000256" key="1">
    <source>
        <dbReference type="ARBA" id="ARBA00004651"/>
    </source>
</evidence>
<evidence type="ECO:0000256" key="4">
    <source>
        <dbReference type="ARBA" id="ARBA00022989"/>
    </source>
</evidence>
<comment type="subcellular location">
    <subcellularLocation>
        <location evidence="1">Cell membrane</location>
        <topology evidence="1">Multi-pass membrane protein</topology>
    </subcellularLocation>
</comment>
<feature type="transmembrane region" description="Helical" evidence="7">
    <location>
        <begin position="365"/>
        <end position="385"/>
    </location>
</feature>
<feature type="transmembrane region" description="Helical" evidence="7">
    <location>
        <begin position="242"/>
        <end position="265"/>
    </location>
</feature>
<name>A0AAJ2PNG9_9ACTN</name>
<keyword evidence="4 7" id="KW-1133">Transmembrane helix</keyword>
<feature type="transmembrane region" description="Helical" evidence="7">
    <location>
        <begin position="285"/>
        <end position="305"/>
    </location>
</feature>
<feature type="region of interest" description="Disordered" evidence="6">
    <location>
        <begin position="527"/>
        <end position="553"/>
    </location>
</feature>
<organism evidence="9 10">
    <name type="scientific">Streptomyces europaeiscabiei</name>
    <dbReference type="NCBI Taxonomy" id="146819"/>
    <lineage>
        <taxon>Bacteria</taxon>
        <taxon>Bacillati</taxon>
        <taxon>Actinomycetota</taxon>
        <taxon>Actinomycetes</taxon>
        <taxon>Kitasatosporales</taxon>
        <taxon>Streptomycetaceae</taxon>
        <taxon>Streptomyces</taxon>
    </lineage>
</organism>
<dbReference type="AlphaFoldDB" id="A0AAJ2PNG9"/>
<feature type="transmembrane region" description="Helical" evidence="7">
    <location>
        <begin position="416"/>
        <end position="437"/>
    </location>
</feature>
<evidence type="ECO:0000256" key="5">
    <source>
        <dbReference type="ARBA" id="ARBA00023136"/>
    </source>
</evidence>
<dbReference type="RefSeq" id="WP_037699758.1">
    <property type="nucleotide sequence ID" value="NZ_JARAWN010000060.1"/>
</dbReference>
<evidence type="ECO:0000313" key="9">
    <source>
        <dbReference type="EMBL" id="MDX3130707.1"/>
    </source>
</evidence>